<evidence type="ECO:0000313" key="1">
    <source>
        <dbReference type="EMBL" id="MBB5757937.1"/>
    </source>
</evidence>
<gene>
    <name evidence="1" type="ORF">HNR00_002654</name>
</gene>
<evidence type="ECO:0000313" key="2">
    <source>
        <dbReference type="Proteomes" id="UP000583454"/>
    </source>
</evidence>
<keyword evidence="2" id="KW-1185">Reference proteome</keyword>
<keyword evidence="1" id="KW-0012">Acyltransferase</keyword>
<comment type="caution">
    <text evidence="1">The sequence shown here is derived from an EMBL/GenBank/DDBJ whole genome shotgun (WGS) entry which is preliminary data.</text>
</comment>
<sequence>MIEISRSDAFVAGLPLRIRRGLLRASWRARRLSRTPPGFGLAPVFESLLRVPRAEAARLDGEAVYADRLQELEWLALLNRPHRDIAADLRRLRVAGRALFERAATGGKPVILAPIHMGCFVLPLAGLIHNTFRGRRMLILRAREDHPLETRVMERINEAGVEMRFLNVRDKQDYIDAIRFARTGSVIVSFLDLPASYGVAADTTLFGRPVRLGLGIDGLARLTEGTVIPLSVTSGVAGDELHASEPFEVADNAPETRRGVVDRVRRHIEASVLRAPEQWAMWPRLDEFLVDDAPTSVPPAQGAAA</sequence>
<organism evidence="1 2">
    <name type="scientific">Methylorubrum rhodinum</name>
    <dbReference type="NCBI Taxonomy" id="29428"/>
    <lineage>
        <taxon>Bacteria</taxon>
        <taxon>Pseudomonadati</taxon>
        <taxon>Pseudomonadota</taxon>
        <taxon>Alphaproteobacteria</taxon>
        <taxon>Hyphomicrobiales</taxon>
        <taxon>Methylobacteriaceae</taxon>
        <taxon>Methylorubrum</taxon>
    </lineage>
</organism>
<reference evidence="1 2" key="1">
    <citation type="submission" date="2020-08" db="EMBL/GenBank/DDBJ databases">
        <title>Genomic Encyclopedia of Type Strains, Phase IV (KMG-IV): sequencing the most valuable type-strain genomes for metagenomic binning, comparative biology and taxonomic classification.</title>
        <authorList>
            <person name="Goeker M."/>
        </authorList>
    </citation>
    <scope>NUCLEOTIDE SEQUENCE [LARGE SCALE GENOMIC DNA]</scope>
    <source>
        <strain evidence="1 2">DSM 2163</strain>
    </source>
</reference>
<keyword evidence="1" id="KW-0808">Transferase</keyword>
<name>A0A840ZLZ5_9HYPH</name>
<dbReference type="EC" id="2.3.1.241" evidence="1"/>
<proteinExistence type="predicted"/>
<dbReference type="AlphaFoldDB" id="A0A840ZLZ5"/>
<dbReference type="RefSeq" id="WP_183569931.1">
    <property type="nucleotide sequence ID" value="NZ_JACHOP010000010.1"/>
</dbReference>
<dbReference type="GO" id="GO:0008913">
    <property type="term" value="F:Kdo2-lipid IVA acyltransferase activity"/>
    <property type="evidence" value="ECO:0007669"/>
    <property type="project" value="UniProtKB-EC"/>
</dbReference>
<accession>A0A840ZLZ5</accession>
<protein>
    <submittedName>
        <fullName evidence="1">KDO2-lipid IV(A) lauroyltransferase</fullName>
        <ecNumber evidence="1">2.3.1.241</ecNumber>
    </submittedName>
</protein>
<dbReference type="EMBL" id="JACHOP010000010">
    <property type="protein sequence ID" value="MBB5757937.1"/>
    <property type="molecule type" value="Genomic_DNA"/>
</dbReference>
<dbReference type="Proteomes" id="UP000583454">
    <property type="component" value="Unassembled WGS sequence"/>
</dbReference>